<dbReference type="PANTHER" id="PTHR30472">
    <property type="entry name" value="FERRIC ENTEROBACTIN TRANSPORT SYSTEM PERMEASE PROTEIN"/>
    <property type="match status" value="1"/>
</dbReference>
<evidence type="ECO:0000256" key="1">
    <source>
        <dbReference type="ARBA" id="ARBA00004651"/>
    </source>
</evidence>
<organism evidence="10 11">
    <name type="scientific">Pseudomonas citronellolis</name>
    <dbReference type="NCBI Taxonomy" id="53408"/>
    <lineage>
        <taxon>Bacteria</taxon>
        <taxon>Pseudomonadati</taxon>
        <taxon>Pseudomonadota</taxon>
        <taxon>Gammaproteobacteria</taxon>
        <taxon>Pseudomonadales</taxon>
        <taxon>Pseudomonadaceae</taxon>
        <taxon>Pseudomonas</taxon>
    </lineage>
</organism>
<dbReference type="GO" id="GO:0022857">
    <property type="term" value="F:transmembrane transporter activity"/>
    <property type="evidence" value="ECO:0007669"/>
    <property type="project" value="InterPro"/>
</dbReference>
<dbReference type="InterPro" id="IPR000522">
    <property type="entry name" value="ABC_transptr_permease_BtuC"/>
</dbReference>
<dbReference type="EMBL" id="FOLS01000030">
    <property type="protein sequence ID" value="SFD59939.1"/>
    <property type="molecule type" value="Genomic_DNA"/>
</dbReference>
<evidence type="ECO:0000313" key="11">
    <source>
        <dbReference type="Proteomes" id="UP000183385"/>
    </source>
</evidence>
<dbReference type="FunFam" id="1.10.3470.10:FF:000001">
    <property type="entry name" value="Vitamin B12 ABC transporter permease BtuC"/>
    <property type="match status" value="1"/>
</dbReference>
<comment type="caution">
    <text evidence="10">The sequence shown here is derived from an EMBL/GenBank/DDBJ whole genome shotgun (WGS) entry which is preliminary data.</text>
</comment>
<dbReference type="PANTHER" id="PTHR30472:SF70">
    <property type="entry name" value="MOLYBDATE IMPORT SYSTEM PERMEASE PROTEIN MOLB"/>
    <property type="match status" value="1"/>
</dbReference>
<dbReference type="CDD" id="cd06550">
    <property type="entry name" value="TM_ABC_iron-siderophores_like"/>
    <property type="match status" value="1"/>
</dbReference>
<feature type="transmembrane region" description="Helical" evidence="8">
    <location>
        <begin position="120"/>
        <end position="139"/>
    </location>
</feature>
<evidence type="ECO:0000256" key="3">
    <source>
        <dbReference type="ARBA" id="ARBA00022448"/>
    </source>
</evidence>
<comment type="subcellular location">
    <subcellularLocation>
        <location evidence="1">Cell membrane</location>
        <topology evidence="1">Multi-pass membrane protein</topology>
    </subcellularLocation>
</comment>
<dbReference type="Gene3D" id="1.10.3470.10">
    <property type="entry name" value="ABC transporter involved in vitamin B12 uptake, BtuC"/>
    <property type="match status" value="1"/>
</dbReference>
<reference evidence="9" key="2">
    <citation type="submission" date="2023-03" db="EMBL/GenBank/DDBJ databases">
        <title>Draft assemblies of triclosan tolerant bacteria isolated from returned activated sludge.</title>
        <authorList>
            <person name="Van Hamelsveld S."/>
        </authorList>
    </citation>
    <scope>NUCLEOTIDE SEQUENCE</scope>
    <source>
        <strain evidence="9">GW210015_S63</strain>
    </source>
</reference>
<dbReference type="InterPro" id="IPR037294">
    <property type="entry name" value="ABC_BtuC-like"/>
</dbReference>
<comment type="similarity">
    <text evidence="2">Belongs to the binding-protein-dependent transport system permease family. FecCD subfamily.</text>
</comment>
<sequence length="338" mass="34798">MNLRQRLATPLLLLALLLAAVLALGAGRYAIEPWTVLRILFAPLFGEGDWNAMQQRVVEGVRLPRVLLAAVVGAGLAGAGAALQALFRNPLAEPQLLGVSSGAAFGGVLAFLLAGDGWPVVTGALVWGLLALLAVYWLAGGRGSRGSSTVLLVLAGIVVSAVFASGVSLIKLVADPQNQLPAIVFWLMGSLSAADTGKLLIALPCIGLSLAVLYGLRFHLMALSVGDSDARSLGVPVQRVRLLALLAVGVIAASSVAVCGVVGWVGLVVPHLVRMGCGSDHRGFLLNTALAGATYLILVDTLARTLTQLEVPLGVLTALLGAPLFAFLIRRLGGTLHG</sequence>
<dbReference type="RefSeq" id="WP_074983990.1">
    <property type="nucleotide sequence ID" value="NZ_BGPP01000005.1"/>
</dbReference>
<keyword evidence="7 8" id="KW-0472">Membrane</keyword>
<keyword evidence="4" id="KW-1003">Cell membrane</keyword>
<feature type="transmembrane region" description="Helical" evidence="8">
    <location>
        <begin position="242"/>
        <end position="272"/>
    </location>
</feature>
<accession>A0AAQ1KK33</accession>
<keyword evidence="6 8" id="KW-1133">Transmembrane helix</keyword>
<evidence type="ECO:0000256" key="2">
    <source>
        <dbReference type="ARBA" id="ARBA00007935"/>
    </source>
</evidence>
<feature type="transmembrane region" description="Helical" evidence="8">
    <location>
        <begin position="309"/>
        <end position="329"/>
    </location>
</feature>
<name>A0AAQ1KK33_9PSED</name>
<proteinExistence type="inferred from homology"/>
<evidence type="ECO:0000313" key="9">
    <source>
        <dbReference type="EMBL" id="MDF3845722.1"/>
    </source>
</evidence>
<evidence type="ECO:0000256" key="7">
    <source>
        <dbReference type="ARBA" id="ARBA00023136"/>
    </source>
</evidence>
<keyword evidence="11" id="KW-1185">Reference proteome</keyword>
<reference evidence="10 11" key="1">
    <citation type="submission" date="2016-10" db="EMBL/GenBank/DDBJ databases">
        <authorList>
            <person name="Varghese N."/>
            <person name="Submissions S."/>
        </authorList>
    </citation>
    <scope>NUCLEOTIDE SEQUENCE [LARGE SCALE GENOMIC DNA]</scope>
    <source>
        <strain evidence="10 11">LMG 18378</strain>
    </source>
</reference>
<dbReference type="Proteomes" id="UP000183385">
    <property type="component" value="Unassembled WGS sequence"/>
</dbReference>
<keyword evidence="5 8" id="KW-0812">Transmembrane</keyword>
<dbReference type="GO" id="GO:0005886">
    <property type="term" value="C:plasma membrane"/>
    <property type="evidence" value="ECO:0007669"/>
    <property type="project" value="UniProtKB-SubCell"/>
</dbReference>
<evidence type="ECO:0000256" key="8">
    <source>
        <dbReference type="SAM" id="Phobius"/>
    </source>
</evidence>
<evidence type="ECO:0000256" key="5">
    <source>
        <dbReference type="ARBA" id="ARBA00022692"/>
    </source>
</evidence>
<feature type="transmembrane region" description="Helical" evidence="8">
    <location>
        <begin position="96"/>
        <end position="114"/>
    </location>
</feature>
<dbReference type="SUPFAM" id="SSF81345">
    <property type="entry name" value="ABC transporter involved in vitamin B12 uptake, BtuC"/>
    <property type="match status" value="1"/>
</dbReference>
<dbReference type="EMBL" id="JARJLR010000480">
    <property type="protein sequence ID" value="MDF3845722.1"/>
    <property type="molecule type" value="Genomic_DNA"/>
</dbReference>
<evidence type="ECO:0000313" key="10">
    <source>
        <dbReference type="EMBL" id="SFD59939.1"/>
    </source>
</evidence>
<keyword evidence="3" id="KW-0813">Transport</keyword>
<feature type="transmembrane region" description="Helical" evidence="8">
    <location>
        <begin position="201"/>
        <end position="222"/>
    </location>
</feature>
<dbReference type="GO" id="GO:0033214">
    <property type="term" value="P:siderophore-iron import into cell"/>
    <property type="evidence" value="ECO:0007669"/>
    <property type="project" value="TreeGrafter"/>
</dbReference>
<feature type="transmembrane region" description="Helical" evidence="8">
    <location>
        <begin position="284"/>
        <end position="303"/>
    </location>
</feature>
<protein>
    <submittedName>
        <fullName evidence="9">Iron ABC transporter permease</fullName>
    </submittedName>
    <submittedName>
        <fullName evidence="10">Iron complex transport system permease protein</fullName>
    </submittedName>
</protein>
<dbReference type="Pfam" id="PF01032">
    <property type="entry name" value="FecCD"/>
    <property type="match status" value="1"/>
</dbReference>
<gene>
    <name evidence="9" type="ORF">P3W55_28785</name>
    <name evidence="10" type="ORF">SAMN05216577_13044</name>
</gene>
<evidence type="ECO:0000256" key="4">
    <source>
        <dbReference type="ARBA" id="ARBA00022475"/>
    </source>
</evidence>
<dbReference type="AlphaFoldDB" id="A0AAQ1KK33"/>
<feature type="transmembrane region" description="Helical" evidence="8">
    <location>
        <begin position="151"/>
        <end position="172"/>
    </location>
</feature>
<dbReference type="Proteomes" id="UP001220662">
    <property type="component" value="Unassembled WGS sequence"/>
</dbReference>
<evidence type="ECO:0000256" key="6">
    <source>
        <dbReference type="ARBA" id="ARBA00022989"/>
    </source>
</evidence>
<feature type="transmembrane region" description="Helical" evidence="8">
    <location>
        <begin position="66"/>
        <end position="87"/>
    </location>
</feature>